<evidence type="ECO:0000256" key="1">
    <source>
        <dbReference type="SAM" id="SignalP"/>
    </source>
</evidence>
<name>A0A5P1F6N8_ASPOF</name>
<dbReference type="PANTHER" id="PTHR31589">
    <property type="entry name" value="PROTEIN, PUTATIVE (DUF239)-RELATED-RELATED"/>
    <property type="match status" value="1"/>
</dbReference>
<sequence length="143" mass="15801">MAHRGFLATAFLCLLLCLSFQGNAIDVSKYEGKMEYQHTSIAYAESLALANTYFANKYFATDSNDNVTVAASTRNLDTGDWWLYYGPNGDQPVGYWPKSLFTTLADKASQIYIGGEVTFKRGGPSPPMGSGHYAVEGYKKQHM</sequence>
<dbReference type="Gramene" id="ONK74046">
    <property type="protein sequence ID" value="ONK74046"/>
    <property type="gene ID" value="A4U43_C03F2230"/>
</dbReference>
<dbReference type="Pfam" id="PF03080">
    <property type="entry name" value="Neprosin"/>
    <property type="match status" value="1"/>
</dbReference>
<proteinExistence type="predicted"/>
<keyword evidence="4" id="KW-1185">Reference proteome</keyword>
<protein>
    <recommendedName>
        <fullName evidence="2">Neprosin PEP catalytic domain-containing protein</fullName>
    </recommendedName>
</protein>
<accession>A0A5P1F6N8</accession>
<keyword evidence="1" id="KW-0732">Signal</keyword>
<dbReference type="AlphaFoldDB" id="A0A5P1F6N8"/>
<reference evidence="4" key="1">
    <citation type="journal article" date="2017" name="Nat. Commun.">
        <title>The asparagus genome sheds light on the origin and evolution of a young Y chromosome.</title>
        <authorList>
            <person name="Harkess A."/>
            <person name="Zhou J."/>
            <person name="Xu C."/>
            <person name="Bowers J.E."/>
            <person name="Van der Hulst R."/>
            <person name="Ayyampalayam S."/>
            <person name="Mercati F."/>
            <person name="Riccardi P."/>
            <person name="McKain M.R."/>
            <person name="Kakrana A."/>
            <person name="Tang H."/>
            <person name="Ray J."/>
            <person name="Groenendijk J."/>
            <person name="Arikit S."/>
            <person name="Mathioni S.M."/>
            <person name="Nakano M."/>
            <person name="Shan H."/>
            <person name="Telgmann-Rauber A."/>
            <person name="Kanno A."/>
            <person name="Yue Z."/>
            <person name="Chen H."/>
            <person name="Li W."/>
            <person name="Chen Y."/>
            <person name="Xu X."/>
            <person name="Zhang Y."/>
            <person name="Luo S."/>
            <person name="Chen H."/>
            <person name="Gao J."/>
            <person name="Mao Z."/>
            <person name="Pires J.C."/>
            <person name="Luo M."/>
            <person name="Kudrna D."/>
            <person name="Wing R.A."/>
            <person name="Meyers B.C."/>
            <person name="Yi K."/>
            <person name="Kong H."/>
            <person name="Lavrijsen P."/>
            <person name="Sunseri F."/>
            <person name="Falavigna A."/>
            <person name="Ye Y."/>
            <person name="Leebens-Mack J.H."/>
            <person name="Chen G."/>
        </authorList>
    </citation>
    <scope>NUCLEOTIDE SEQUENCE [LARGE SCALE GENOMIC DNA]</scope>
    <source>
        <strain evidence="4">cv. DH0086</strain>
    </source>
</reference>
<dbReference type="InterPro" id="IPR053168">
    <property type="entry name" value="Glutamic_endopeptidase"/>
</dbReference>
<organism evidence="3 4">
    <name type="scientific">Asparagus officinalis</name>
    <name type="common">Garden asparagus</name>
    <dbReference type="NCBI Taxonomy" id="4686"/>
    <lineage>
        <taxon>Eukaryota</taxon>
        <taxon>Viridiplantae</taxon>
        <taxon>Streptophyta</taxon>
        <taxon>Embryophyta</taxon>
        <taxon>Tracheophyta</taxon>
        <taxon>Spermatophyta</taxon>
        <taxon>Magnoliopsida</taxon>
        <taxon>Liliopsida</taxon>
        <taxon>Asparagales</taxon>
        <taxon>Asparagaceae</taxon>
        <taxon>Asparagoideae</taxon>
        <taxon>Asparagus</taxon>
    </lineage>
</organism>
<dbReference type="InterPro" id="IPR004314">
    <property type="entry name" value="Neprosin"/>
</dbReference>
<evidence type="ECO:0000313" key="4">
    <source>
        <dbReference type="Proteomes" id="UP000243459"/>
    </source>
</evidence>
<gene>
    <name evidence="3" type="ORF">A4U43_C03F2230</name>
</gene>
<evidence type="ECO:0000259" key="2">
    <source>
        <dbReference type="PROSITE" id="PS52045"/>
    </source>
</evidence>
<dbReference type="EMBL" id="CM007383">
    <property type="protein sequence ID" value="ONK74046.1"/>
    <property type="molecule type" value="Genomic_DNA"/>
</dbReference>
<dbReference type="PROSITE" id="PS52045">
    <property type="entry name" value="NEPROSIN_PEP_CD"/>
    <property type="match status" value="1"/>
</dbReference>
<evidence type="ECO:0000313" key="3">
    <source>
        <dbReference type="EMBL" id="ONK74046.1"/>
    </source>
</evidence>
<feature type="signal peptide" evidence="1">
    <location>
        <begin position="1"/>
        <end position="24"/>
    </location>
</feature>
<dbReference type="PANTHER" id="PTHR31589:SF223">
    <property type="entry name" value="PROTEIN, PUTATIVE (DUF239)-RELATED"/>
    <property type="match status" value="1"/>
</dbReference>
<feature type="domain" description="Neprosin PEP catalytic" evidence="2">
    <location>
        <begin position="1"/>
        <end position="143"/>
    </location>
</feature>
<feature type="chain" id="PRO_5024306308" description="Neprosin PEP catalytic domain-containing protein" evidence="1">
    <location>
        <begin position="25"/>
        <end position="143"/>
    </location>
</feature>
<dbReference type="Proteomes" id="UP000243459">
    <property type="component" value="Chromosome 3"/>
</dbReference>